<proteinExistence type="predicted"/>
<dbReference type="Proteomes" id="UP000286576">
    <property type="component" value="Unassembled WGS sequence"/>
</dbReference>
<name>A0A418NXK4_9SPHN</name>
<dbReference type="AlphaFoldDB" id="A0A418NXK4"/>
<keyword evidence="2" id="KW-1185">Reference proteome</keyword>
<sequence length="133" mass="13662">MLAAAVELAGFPPLEDAQFVGSARSAACGSTLEMDLSLDDTGHITRLGMKVRACAVGQAAAAIFARHAVGKGRDEMTAALEALTAWLENDGSQPDWPDVTLIAPAKDYAGRHGAMLLPWKAAVAALSTAAEAG</sequence>
<dbReference type="Gene3D" id="3.90.1010.10">
    <property type="match status" value="1"/>
</dbReference>
<dbReference type="EMBL" id="QXFL01000001">
    <property type="protein sequence ID" value="RIV89350.1"/>
    <property type="molecule type" value="Genomic_DNA"/>
</dbReference>
<organism evidence="1 2">
    <name type="scientific">Aurantiacibacter zhengii</name>
    <dbReference type="NCBI Taxonomy" id="2307003"/>
    <lineage>
        <taxon>Bacteria</taxon>
        <taxon>Pseudomonadati</taxon>
        <taxon>Pseudomonadota</taxon>
        <taxon>Alphaproteobacteria</taxon>
        <taxon>Sphingomonadales</taxon>
        <taxon>Erythrobacteraceae</taxon>
        <taxon>Aurantiacibacter</taxon>
    </lineage>
</organism>
<gene>
    <name evidence="1" type="ORF">D2V07_00855</name>
</gene>
<dbReference type="SUPFAM" id="SSF82649">
    <property type="entry name" value="SufE/NifU"/>
    <property type="match status" value="1"/>
</dbReference>
<accession>A0A418NXK4</accession>
<reference evidence="1 2" key="1">
    <citation type="submission" date="2018-08" db="EMBL/GenBank/DDBJ databases">
        <title>Erythrobacter zhengii sp.nov., a bacterium isolated from deep-sea sediment.</title>
        <authorList>
            <person name="Fang C."/>
            <person name="Wu Y.-H."/>
            <person name="Sun C."/>
            <person name="Wang H."/>
            <person name="Cheng H."/>
            <person name="Meng F.-X."/>
            <person name="Wang C.-S."/>
            <person name="Xu X.-W."/>
        </authorList>
    </citation>
    <scope>NUCLEOTIDE SEQUENCE [LARGE SCALE GENOMIC DNA]</scope>
    <source>
        <strain evidence="1 2">V18</strain>
    </source>
</reference>
<evidence type="ECO:0000313" key="1">
    <source>
        <dbReference type="EMBL" id="RIV89350.1"/>
    </source>
</evidence>
<dbReference type="OrthoDB" id="7857113at2"/>
<comment type="caution">
    <text evidence="1">The sequence shown here is derived from an EMBL/GenBank/DDBJ whole genome shotgun (WGS) entry which is preliminary data.</text>
</comment>
<protein>
    <submittedName>
        <fullName evidence="1">Iron-sulfur cluster assembly scaffold protein</fullName>
    </submittedName>
</protein>
<evidence type="ECO:0000313" key="2">
    <source>
        <dbReference type="Proteomes" id="UP000286576"/>
    </source>
</evidence>